<keyword evidence="1" id="KW-0812">Transmembrane</keyword>
<evidence type="ECO:0000313" key="2">
    <source>
        <dbReference type="EMBL" id="MDZ5034483.1"/>
    </source>
</evidence>
<feature type="transmembrane region" description="Helical" evidence="1">
    <location>
        <begin position="97"/>
        <end position="118"/>
    </location>
</feature>
<dbReference type="EMBL" id="WNVG01000594">
    <property type="protein sequence ID" value="MDZ5034483.1"/>
    <property type="molecule type" value="Genomic_DNA"/>
</dbReference>
<gene>
    <name evidence="2" type="ORF">GNF81_17440</name>
</gene>
<protein>
    <submittedName>
        <fullName evidence="2">PTS system mannose/fructose/sorbose family transporter subunit IID</fullName>
    </submittedName>
</protein>
<keyword evidence="1" id="KW-0472">Membrane</keyword>
<reference evidence="2" key="1">
    <citation type="submission" date="2019-11" db="EMBL/GenBank/DDBJ databases">
        <title>Characterization of Clostridium perfringens isolates from swine manure treated agricultural soils.</title>
        <authorList>
            <person name="Wushke S.T."/>
        </authorList>
    </citation>
    <scope>NUCLEOTIDE SEQUENCE</scope>
    <source>
        <strain evidence="2">X15</strain>
    </source>
</reference>
<feature type="non-terminal residue" evidence="2">
    <location>
        <position position="1"/>
    </location>
</feature>
<proteinExistence type="predicted"/>
<dbReference type="PROSITE" id="PS51108">
    <property type="entry name" value="PTS_EIID"/>
    <property type="match status" value="1"/>
</dbReference>
<dbReference type="Pfam" id="PF03613">
    <property type="entry name" value="EIID-AGA"/>
    <property type="match status" value="1"/>
</dbReference>
<keyword evidence="1" id="KW-1133">Transmembrane helix</keyword>
<sequence length="144" mass="15179">IAIGLSEGGSPLGAIFYAITYLVTVLGLTYFIFLKGYELGTKSVDLIVGEVAMRARSAFNLLGSIVVGGVAASFVVVKTGLVINTGADTSINVMDTLNGIFPNILGLILVLITWWLMAKKKMSPLKTMGILLVVALVGTALRVF</sequence>
<dbReference type="InterPro" id="IPR004704">
    <property type="entry name" value="PTS_IID_man"/>
</dbReference>
<organism evidence="2 3">
    <name type="scientific">Clostridium perfringens</name>
    <dbReference type="NCBI Taxonomy" id="1502"/>
    <lineage>
        <taxon>Bacteria</taxon>
        <taxon>Bacillati</taxon>
        <taxon>Bacillota</taxon>
        <taxon>Clostridia</taxon>
        <taxon>Eubacteriales</taxon>
        <taxon>Clostridiaceae</taxon>
        <taxon>Clostridium</taxon>
    </lineage>
</organism>
<dbReference type="GO" id="GO:0016020">
    <property type="term" value="C:membrane"/>
    <property type="evidence" value="ECO:0007669"/>
    <property type="project" value="InterPro"/>
</dbReference>
<comment type="caution">
    <text evidence="2">The sequence shown here is derived from an EMBL/GenBank/DDBJ whole genome shotgun (WGS) entry which is preliminary data.</text>
</comment>
<evidence type="ECO:0000256" key="1">
    <source>
        <dbReference type="SAM" id="Phobius"/>
    </source>
</evidence>
<dbReference type="Proteomes" id="UP001289066">
    <property type="component" value="Unassembled WGS sequence"/>
</dbReference>
<accession>A0AAW9IWB6</accession>
<feature type="transmembrane region" description="Helical" evidence="1">
    <location>
        <begin position="14"/>
        <end position="37"/>
    </location>
</feature>
<dbReference type="AlphaFoldDB" id="A0AAW9IWB6"/>
<dbReference type="GO" id="GO:0009401">
    <property type="term" value="P:phosphoenolpyruvate-dependent sugar phosphotransferase system"/>
    <property type="evidence" value="ECO:0007669"/>
    <property type="project" value="InterPro"/>
</dbReference>
<name>A0AAW9IWB6_CLOPF</name>
<dbReference type="RefSeq" id="WP_322412939.1">
    <property type="nucleotide sequence ID" value="NZ_WNVG01000594.1"/>
</dbReference>
<evidence type="ECO:0000313" key="3">
    <source>
        <dbReference type="Proteomes" id="UP001289066"/>
    </source>
</evidence>
<feature type="transmembrane region" description="Helical" evidence="1">
    <location>
        <begin position="58"/>
        <end position="77"/>
    </location>
</feature>